<keyword evidence="3" id="KW-1185">Reference proteome</keyword>
<proteinExistence type="predicted"/>
<dbReference type="Proteomes" id="UP001596174">
    <property type="component" value="Unassembled WGS sequence"/>
</dbReference>
<evidence type="ECO:0000256" key="1">
    <source>
        <dbReference type="SAM" id="MobiDB-lite"/>
    </source>
</evidence>
<accession>A0ABW1G514</accession>
<organism evidence="2 3">
    <name type="scientific">Streptacidiphilus monticola</name>
    <dbReference type="NCBI Taxonomy" id="2161674"/>
    <lineage>
        <taxon>Bacteria</taxon>
        <taxon>Bacillati</taxon>
        <taxon>Actinomycetota</taxon>
        <taxon>Actinomycetes</taxon>
        <taxon>Kitasatosporales</taxon>
        <taxon>Streptomycetaceae</taxon>
        <taxon>Streptacidiphilus</taxon>
    </lineage>
</organism>
<dbReference type="EMBL" id="JBHSQJ010000082">
    <property type="protein sequence ID" value="MFC5909378.1"/>
    <property type="molecule type" value="Genomic_DNA"/>
</dbReference>
<comment type="caution">
    <text evidence="2">The sequence shown here is derived from an EMBL/GenBank/DDBJ whole genome shotgun (WGS) entry which is preliminary data.</text>
</comment>
<name>A0ABW1G514_9ACTN</name>
<reference evidence="3" key="1">
    <citation type="journal article" date="2019" name="Int. J. Syst. Evol. Microbiol.">
        <title>The Global Catalogue of Microorganisms (GCM) 10K type strain sequencing project: providing services to taxonomists for standard genome sequencing and annotation.</title>
        <authorList>
            <consortium name="The Broad Institute Genomics Platform"/>
            <consortium name="The Broad Institute Genome Sequencing Center for Infectious Disease"/>
            <person name="Wu L."/>
            <person name="Ma J."/>
        </authorList>
    </citation>
    <scope>NUCLEOTIDE SEQUENCE [LARGE SCALE GENOMIC DNA]</scope>
    <source>
        <strain evidence="3">JCM 4816</strain>
    </source>
</reference>
<dbReference type="RefSeq" id="WP_380585123.1">
    <property type="nucleotide sequence ID" value="NZ_JBHSQJ010000082.1"/>
</dbReference>
<gene>
    <name evidence="2" type="ORF">ACFP3V_19440</name>
</gene>
<feature type="compositionally biased region" description="Basic and acidic residues" evidence="1">
    <location>
        <begin position="208"/>
        <end position="217"/>
    </location>
</feature>
<evidence type="ECO:0000313" key="2">
    <source>
        <dbReference type="EMBL" id="MFC5909378.1"/>
    </source>
</evidence>
<feature type="region of interest" description="Disordered" evidence="1">
    <location>
        <begin position="195"/>
        <end position="217"/>
    </location>
</feature>
<sequence>MPSGRYSFHDTHDDTPLGEERFSCAPGPAGWRYTAQTFGADGRPTGSVDLTLDSLSRPLRLELRYLGWQIRGGSAAGLTWVRSHADDPRLLHAREGHEQAHAFAGRSPSFLVAAARMLRLNPGDSSRLRVVTFTDPVLAPRTHDQGWTLEAIEAHATDNGPLPVERYRVSDLDTGDEYPVHLAGDVVLAAPGVELEDLDTPPNPWRGSEAKPVDPDE</sequence>
<protein>
    <recommendedName>
        <fullName evidence="4">Glycolipid-binding domain-containing protein</fullName>
    </recommendedName>
</protein>
<evidence type="ECO:0000313" key="3">
    <source>
        <dbReference type="Proteomes" id="UP001596174"/>
    </source>
</evidence>
<evidence type="ECO:0008006" key="4">
    <source>
        <dbReference type="Google" id="ProtNLM"/>
    </source>
</evidence>